<dbReference type="EMBL" id="CATQJA010002634">
    <property type="protein sequence ID" value="CAJ0574965.1"/>
    <property type="molecule type" value="Genomic_DNA"/>
</dbReference>
<evidence type="ECO:0000256" key="2">
    <source>
        <dbReference type="ARBA" id="ARBA00022737"/>
    </source>
</evidence>
<feature type="region of interest" description="Disordered" evidence="7">
    <location>
        <begin position="735"/>
        <end position="799"/>
    </location>
</feature>
<feature type="domain" description="C2H2-type" evidence="8">
    <location>
        <begin position="79"/>
        <end position="107"/>
    </location>
</feature>
<evidence type="ECO:0000313" key="9">
    <source>
        <dbReference type="EMBL" id="CAJ0574965.1"/>
    </source>
</evidence>
<feature type="coiled-coil region" evidence="6">
    <location>
        <begin position="878"/>
        <end position="932"/>
    </location>
</feature>
<gene>
    <name evidence="9" type="ORF">MSPICULIGERA_LOCUS13285</name>
</gene>
<dbReference type="PROSITE" id="PS50157">
    <property type="entry name" value="ZINC_FINGER_C2H2_2"/>
    <property type="match status" value="1"/>
</dbReference>
<keyword evidence="10" id="KW-1185">Reference proteome</keyword>
<keyword evidence="4" id="KW-0862">Zinc</keyword>
<dbReference type="GO" id="GO:0000981">
    <property type="term" value="F:DNA-binding transcription factor activity, RNA polymerase II-specific"/>
    <property type="evidence" value="ECO:0007669"/>
    <property type="project" value="TreeGrafter"/>
</dbReference>
<comment type="caution">
    <text evidence="9">The sequence shown here is derived from an EMBL/GenBank/DDBJ whole genome shotgun (WGS) entry which is preliminary data.</text>
</comment>
<keyword evidence="2" id="KW-0677">Repeat</keyword>
<feature type="compositionally biased region" description="Low complexity" evidence="7">
    <location>
        <begin position="614"/>
        <end position="624"/>
    </location>
</feature>
<reference evidence="9" key="1">
    <citation type="submission" date="2023-06" db="EMBL/GenBank/DDBJ databases">
        <authorList>
            <person name="Delattre M."/>
        </authorList>
    </citation>
    <scope>NUCLEOTIDE SEQUENCE</scope>
    <source>
        <strain evidence="9">AF72</strain>
    </source>
</reference>
<proteinExistence type="predicted"/>
<dbReference type="SUPFAM" id="SSF57667">
    <property type="entry name" value="beta-beta-alpha zinc fingers"/>
    <property type="match status" value="1"/>
</dbReference>
<feature type="region of interest" description="Disordered" evidence="7">
    <location>
        <begin position="1"/>
        <end position="36"/>
    </location>
</feature>
<evidence type="ECO:0000256" key="4">
    <source>
        <dbReference type="ARBA" id="ARBA00022833"/>
    </source>
</evidence>
<keyword evidence="3 5" id="KW-0863">Zinc-finger</keyword>
<feature type="compositionally biased region" description="Acidic residues" evidence="7">
    <location>
        <begin position="427"/>
        <end position="437"/>
    </location>
</feature>
<evidence type="ECO:0000256" key="1">
    <source>
        <dbReference type="ARBA" id="ARBA00022723"/>
    </source>
</evidence>
<keyword evidence="1" id="KW-0479">Metal-binding</keyword>
<evidence type="ECO:0000256" key="6">
    <source>
        <dbReference type="SAM" id="Coils"/>
    </source>
</evidence>
<keyword evidence="6" id="KW-0175">Coiled coil</keyword>
<evidence type="ECO:0000313" key="10">
    <source>
        <dbReference type="Proteomes" id="UP001177023"/>
    </source>
</evidence>
<feature type="compositionally biased region" description="Basic and acidic residues" evidence="7">
    <location>
        <begin position="7"/>
        <end position="33"/>
    </location>
</feature>
<accession>A0AA36G1D6</accession>
<name>A0AA36G1D6_9BILA</name>
<dbReference type="GO" id="GO:0005634">
    <property type="term" value="C:nucleus"/>
    <property type="evidence" value="ECO:0007669"/>
    <property type="project" value="TreeGrafter"/>
</dbReference>
<dbReference type="PROSITE" id="PS00028">
    <property type="entry name" value="ZINC_FINGER_C2H2_1"/>
    <property type="match status" value="2"/>
</dbReference>
<dbReference type="InterPro" id="IPR036236">
    <property type="entry name" value="Znf_C2H2_sf"/>
</dbReference>
<evidence type="ECO:0000259" key="8">
    <source>
        <dbReference type="PROSITE" id="PS50157"/>
    </source>
</evidence>
<dbReference type="PANTHER" id="PTHR24408">
    <property type="entry name" value="ZINC FINGER PROTEIN"/>
    <property type="match status" value="1"/>
</dbReference>
<dbReference type="AlphaFoldDB" id="A0AA36G1D6"/>
<feature type="compositionally biased region" description="Polar residues" evidence="7">
    <location>
        <begin position="566"/>
        <end position="583"/>
    </location>
</feature>
<dbReference type="GO" id="GO:0043565">
    <property type="term" value="F:sequence-specific DNA binding"/>
    <property type="evidence" value="ECO:0007669"/>
    <property type="project" value="TreeGrafter"/>
</dbReference>
<dbReference type="GO" id="GO:0008270">
    <property type="term" value="F:zinc ion binding"/>
    <property type="evidence" value="ECO:0007669"/>
    <property type="project" value="UniProtKB-KW"/>
</dbReference>
<dbReference type="PANTHER" id="PTHR24408:SF58">
    <property type="entry name" value="TRANSCRIPTION FACTOR (TFIIIA), PUTATIVE (AFU_ORTHOLOGUE AFUA_1G05150)-RELATED"/>
    <property type="match status" value="1"/>
</dbReference>
<evidence type="ECO:0000256" key="5">
    <source>
        <dbReference type="PROSITE-ProRule" id="PRU00042"/>
    </source>
</evidence>
<dbReference type="Gene3D" id="3.30.160.60">
    <property type="entry name" value="Classic Zinc Finger"/>
    <property type="match status" value="2"/>
</dbReference>
<feature type="region of interest" description="Disordered" evidence="7">
    <location>
        <begin position="560"/>
        <end position="624"/>
    </location>
</feature>
<evidence type="ECO:0000256" key="7">
    <source>
        <dbReference type="SAM" id="MobiDB-lite"/>
    </source>
</evidence>
<sequence length="965" mass="107433">MLPASMHKHDQMFHSRGENRQKGWATRKIEERANTTMTTRSKGGNLFCKGCGLGVSSEENLRVVGLLEHSACHLIKCQFKCGECGHEWRRKREMQRHIRVKHGGRGAIIDQADVEYWEALRDTATSNFPVYADKICKSISKMAGIPMRNKNKANVEASPSAARQGVPVASGVVAAPTDAAETYTPETDDGCLGSGELPDSSKLLKCQACDKTFHGVKTSAEHLLLHTLSHTRLPLFKCTECNYMSSWPLPIETHRNKAHDGRGGKIDLRTPAKYDSLLTVAIQNFPTRADELADHVMALRKWLNERDIKEQASTSKNLKSTPRPTCLRKMGPNPGPLALLNHSLAHSTLEVFGCSRCGFRAPTKASVDEHRQSHHRGTGESSNVATPAVYEDWLATASNDFPGHAHSFGALIDKMKQHRPLPKEEPLSEGDDEECGNDDGTGSQMASPAVHGRKLRQYCTECSHRLGVDPCVEELLQHSLQHSTAILWKCRKCPYKSVLRRSATRHVVGVHRGSAHGIEDRRSEDEFDKLLLVAQANFPHRAAELDEAISGYKGEWALENVGPESTEGSPFNDTAMSSANGSFQARVPKPEPVSDDDEPAPTTQETLQQMADRATTSAQPTTPQQAARLPFCEWQKCRTVLETNSDPAALLRHASHHINFQLWKCSFCPIVSSYRDRLLQHQVKEHGAGGTIMDIGTDEKYAIARGVALKCFPTRADLIDKGIAEMRMHTIKVSTSEPTGQVFKAKKSPPPPQRLPVKVKAEPVDIDEAPEQPPPKKLRLPQKAEAEDSDGDDASSKFKPSVWISQADAERDFEEEEALGLNPFALAQPNPEEGQTANDQAMQLLVEAKDKQIAELQRRCNSKNITIRHLFKEMRTLQKASDEKARALEWENEELKRRLDETENADQVHADMKKAKEELADMLAKKNEIIRKSNAKIGALYGQNLTLRQWLNNEELCKELPEIPE</sequence>
<evidence type="ECO:0000256" key="3">
    <source>
        <dbReference type="ARBA" id="ARBA00022771"/>
    </source>
</evidence>
<feature type="non-terminal residue" evidence="9">
    <location>
        <position position="965"/>
    </location>
</feature>
<dbReference type="Proteomes" id="UP001177023">
    <property type="component" value="Unassembled WGS sequence"/>
</dbReference>
<dbReference type="SMART" id="SM00355">
    <property type="entry name" value="ZnF_C2H2"/>
    <property type="match status" value="6"/>
</dbReference>
<dbReference type="InterPro" id="IPR013087">
    <property type="entry name" value="Znf_C2H2_type"/>
</dbReference>
<protein>
    <recommendedName>
        <fullName evidence="8">C2H2-type domain-containing protein</fullName>
    </recommendedName>
</protein>
<organism evidence="9 10">
    <name type="scientific">Mesorhabditis spiculigera</name>
    <dbReference type="NCBI Taxonomy" id="96644"/>
    <lineage>
        <taxon>Eukaryota</taxon>
        <taxon>Metazoa</taxon>
        <taxon>Ecdysozoa</taxon>
        <taxon>Nematoda</taxon>
        <taxon>Chromadorea</taxon>
        <taxon>Rhabditida</taxon>
        <taxon>Rhabditina</taxon>
        <taxon>Rhabditomorpha</taxon>
        <taxon>Rhabditoidea</taxon>
        <taxon>Rhabditidae</taxon>
        <taxon>Mesorhabditinae</taxon>
        <taxon>Mesorhabditis</taxon>
    </lineage>
</organism>
<feature type="region of interest" description="Disordered" evidence="7">
    <location>
        <begin position="418"/>
        <end position="449"/>
    </location>
</feature>